<reference evidence="3" key="3">
    <citation type="journal article" date="2022" name="Res Sq">
        <title>Evolution of multicellular longitudinally dividing oral cavity symbionts (Neisseriaceae).</title>
        <authorList>
            <person name="Nyongesa S."/>
            <person name="Weber P."/>
            <person name="Bernet E."/>
            <person name="Pullido F."/>
            <person name="Nieckarz M."/>
            <person name="Delaby M."/>
            <person name="Nieves C."/>
            <person name="Viehboeck T."/>
            <person name="Krause N."/>
            <person name="Rivera-Millot A."/>
            <person name="Nakamura A."/>
            <person name="Vischer N."/>
            <person name="VanNieuwenhze M."/>
            <person name="Brun Y."/>
            <person name="Cava F."/>
            <person name="Bulgheresi S."/>
            <person name="Veyrier F."/>
        </authorList>
    </citation>
    <scope>NUCLEOTIDE SEQUENCE</scope>
    <source>
        <strain evidence="3">1258/02</strain>
    </source>
</reference>
<dbReference type="InterPro" id="IPR007351">
    <property type="entry name" value="YjbR"/>
</dbReference>
<dbReference type="Proteomes" id="UP000294721">
    <property type="component" value="Unassembled WGS sequence"/>
</dbReference>
<dbReference type="SUPFAM" id="SSF142906">
    <property type="entry name" value="YjbR-like"/>
    <property type="match status" value="1"/>
</dbReference>
<proteinExistence type="predicted"/>
<dbReference type="InterPro" id="IPR058532">
    <property type="entry name" value="YjbR/MT2646/Rv2570-like"/>
</dbReference>
<dbReference type="Proteomes" id="UP000829756">
    <property type="component" value="Chromosome"/>
</dbReference>
<dbReference type="AlphaFoldDB" id="A0AAE9GVX3"/>
<dbReference type="Gene3D" id="3.90.1150.30">
    <property type="match status" value="1"/>
</dbReference>
<dbReference type="PANTHER" id="PTHR35145:SF1">
    <property type="entry name" value="CYTOPLASMIC PROTEIN"/>
    <property type="match status" value="1"/>
</dbReference>
<dbReference type="InterPro" id="IPR038056">
    <property type="entry name" value="YjbR-like_sf"/>
</dbReference>
<dbReference type="Pfam" id="PF04237">
    <property type="entry name" value="YjbR"/>
    <property type="match status" value="1"/>
</dbReference>
<evidence type="ECO:0000313" key="3">
    <source>
        <dbReference type="EMBL" id="UOO78715.1"/>
    </source>
</evidence>
<organism evidence="3 5">
    <name type="scientific">Uruburuella suis</name>
    <dbReference type="NCBI Taxonomy" id="252130"/>
    <lineage>
        <taxon>Bacteria</taxon>
        <taxon>Pseudomonadati</taxon>
        <taxon>Pseudomonadota</taxon>
        <taxon>Betaproteobacteria</taxon>
        <taxon>Neisseriales</taxon>
        <taxon>Neisseriaceae</taxon>
        <taxon>Uruburuella</taxon>
    </lineage>
</organism>
<dbReference type="GO" id="GO:0003677">
    <property type="term" value="F:DNA binding"/>
    <property type="evidence" value="ECO:0007669"/>
    <property type="project" value="UniProtKB-KW"/>
</dbReference>
<gene>
    <name evidence="2" type="ORF">EV680_10624</name>
    <name evidence="3" type="ORF">LVJ78_08355</name>
</gene>
<sequence>MKRQSLIEHIKNRYGIAPEYLWAATPDYAVFRHGAGRKWFAVLVAIPAGKLGLPGQAVIDVLNVKARPEMVGALRQMPGIFPAWHMNKAHWLSLPLEGGQSAQSIQDLLDDSYLLTAKPAQKSGRLKSGKSLSDGLIPNPTNHRKETS</sequence>
<protein>
    <submittedName>
        <fullName evidence="2">DNA-binding protein (MmcQ/YjbR family)</fullName>
    </submittedName>
    <submittedName>
        <fullName evidence="3">MmcQ/YjbR family DNA-binding protein</fullName>
    </submittedName>
</protein>
<reference evidence="2 4" key="1">
    <citation type="submission" date="2019-03" db="EMBL/GenBank/DDBJ databases">
        <title>Genomic Encyclopedia of Type Strains, Phase IV (KMG-IV): sequencing the most valuable type-strain genomes for metagenomic binning, comparative biology and taxonomic classification.</title>
        <authorList>
            <person name="Goeker M."/>
        </authorList>
    </citation>
    <scope>NUCLEOTIDE SEQUENCE [LARGE SCALE GENOMIC DNA]</scope>
    <source>
        <strain evidence="2 4">DSM 17474</strain>
    </source>
</reference>
<dbReference type="PANTHER" id="PTHR35145">
    <property type="entry name" value="CYTOPLASMIC PROTEIN-RELATED"/>
    <property type="match status" value="1"/>
</dbReference>
<evidence type="ECO:0000256" key="1">
    <source>
        <dbReference type="SAM" id="MobiDB-lite"/>
    </source>
</evidence>
<dbReference type="EMBL" id="CP091507">
    <property type="protein sequence ID" value="UOO78715.1"/>
    <property type="molecule type" value="Genomic_DNA"/>
</dbReference>
<keyword evidence="4" id="KW-1185">Reference proteome</keyword>
<keyword evidence="3" id="KW-0238">DNA-binding</keyword>
<reference evidence="3" key="2">
    <citation type="submission" date="2021-12" db="EMBL/GenBank/DDBJ databases">
        <authorList>
            <person name="Veyrier F.J."/>
        </authorList>
    </citation>
    <scope>NUCLEOTIDE SEQUENCE</scope>
    <source>
        <strain evidence="3">1258/02</strain>
    </source>
</reference>
<evidence type="ECO:0000313" key="4">
    <source>
        <dbReference type="Proteomes" id="UP000294721"/>
    </source>
</evidence>
<dbReference type="KEGG" id="usu:LVJ78_08355"/>
<feature type="region of interest" description="Disordered" evidence="1">
    <location>
        <begin position="121"/>
        <end position="148"/>
    </location>
</feature>
<evidence type="ECO:0000313" key="2">
    <source>
        <dbReference type="EMBL" id="TCP07783.1"/>
    </source>
</evidence>
<name>A0AAE9GVX3_9NEIS</name>
<evidence type="ECO:0000313" key="5">
    <source>
        <dbReference type="Proteomes" id="UP000829756"/>
    </source>
</evidence>
<accession>A0AAE9GVX3</accession>
<dbReference type="EMBL" id="SLXE01000006">
    <property type="protein sequence ID" value="TCP07783.1"/>
    <property type="molecule type" value="Genomic_DNA"/>
</dbReference>
<dbReference type="RefSeq" id="WP_132953176.1">
    <property type="nucleotide sequence ID" value="NZ_CALJUB010000032.1"/>
</dbReference>